<dbReference type="KEGG" id="dpx:DAPPUDRAFT_333211"/>
<dbReference type="InParanoid" id="E9HS79"/>
<feature type="transmembrane region" description="Helical" evidence="1">
    <location>
        <begin position="79"/>
        <end position="99"/>
    </location>
</feature>
<dbReference type="AlphaFoldDB" id="E9HS79"/>
<proteinExistence type="predicted"/>
<gene>
    <name evidence="2" type="ORF">DAPPUDRAFT_333211</name>
</gene>
<keyword evidence="3" id="KW-1185">Reference proteome</keyword>
<feature type="transmembrane region" description="Helical" evidence="1">
    <location>
        <begin position="119"/>
        <end position="142"/>
    </location>
</feature>
<dbReference type="EMBL" id="GL732746">
    <property type="protein sequence ID" value="EFX65407.1"/>
    <property type="molecule type" value="Genomic_DNA"/>
</dbReference>
<dbReference type="OrthoDB" id="2020542at2759"/>
<keyword evidence="1" id="KW-1133">Transmembrane helix</keyword>
<accession>E9HS79</accession>
<protein>
    <submittedName>
        <fullName evidence="2">Uncharacterized protein</fullName>
    </submittedName>
</protein>
<dbReference type="Proteomes" id="UP000000305">
    <property type="component" value="Unassembled WGS sequence"/>
</dbReference>
<name>E9HS79_DAPPU</name>
<keyword evidence="1" id="KW-0472">Membrane</keyword>
<keyword evidence="1" id="KW-0812">Transmembrane</keyword>
<dbReference type="HOGENOM" id="CLU_150865_0_0_1"/>
<evidence type="ECO:0000256" key="1">
    <source>
        <dbReference type="SAM" id="Phobius"/>
    </source>
</evidence>
<evidence type="ECO:0000313" key="3">
    <source>
        <dbReference type="Proteomes" id="UP000000305"/>
    </source>
</evidence>
<sequence length="143" mass="16101">MDLLRQIKELTNVRGNADISEIQDRVARHPNYESVMNNMKRMEIELRCAICSELMVYATSSKLHIYHRSIFTCDSDTQGVMLVILMVALANFVAGMDLIRENWSPGYTVTDGQMRDAFSVFSVYFPAGIGILAGAKLLMFLAI</sequence>
<evidence type="ECO:0000313" key="2">
    <source>
        <dbReference type="EMBL" id="EFX65407.1"/>
    </source>
</evidence>
<reference evidence="2 3" key="1">
    <citation type="journal article" date="2011" name="Science">
        <title>The ecoresponsive genome of Daphnia pulex.</title>
        <authorList>
            <person name="Colbourne J.K."/>
            <person name="Pfrender M.E."/>
            <person name="Gilbert D."/>
            <person name="Thomas W.K."/>
            <person name="Tucker A."/>
            <person name="Oakley T.H."/>
            <person name="Tokishita S."/>
            <person name="Aerts A."/>
            <person name="Arnold G.J."/>
            <person name="Basu M.K."/>
            <person name="Bauer D.J."/>
            <person name="Caceres C.E."/>
            <person name="Carmel L."/>
            <person name="Casola C."/>
            <person name="Choi J.H."/>
            <person name="Detter J.C."/>
            <person name="Dong Q."/>
            <person name="Dusheyko S."/>
            <person name="Eads B.D."/>
            <person name="Frohlich T."/>
            <person name="Geiler-Samerotte K.A."/>
            <person name="Gerlach D."/>
            <person name="Hatcher P."/>
            <person name="Jogdeo S."/>
            <person name="Krijgsveld J."/>
            <person name="Kriventseva E.V."/>
            <person name="Kultz D."/>
            <person name="Laforsch C."/>
            <person name="Lindquist E."/>
            <person name="Lopez J."/>
            <person name="Manak J.R."/>
            <person name="Muller J."/>
            <person name="Pangilinan J."/>
            <person name="Patwardhan R.P."/>
            <person name="Pitluck S."/>
            <person name="Pritham E.J."/>
            <person name="Rechtsteiner A."/>
            <person name="Rho M."/>
            <person name="Rogozin I.B."/>
            <person name="Sakarya O."/>
            <person name="Salamov A."/>
            <person name="Schaack S."/>
            <person name="Shapiro H."/>
            <person name="Shiga Y."/>
            <person name="Skalitzky C."/>
            <person name="Smith Z."/>
            <person name="Souvorov A."/>
            <person name="Sung W."/>
            <person name="Tang Z."/>
            <person name="Tsuchiya D."/>
            <person name="Tu H."/>
            <person name="Vos H."/>
            <person name="Wang M."/>
            <person name="Wolf Y.I."/>
            <person name="Yamagata H."/>
            <person name="Yamada T."/>
            <person name="Ye Y."/>
            <person name="Shaw J.R."/>
            <person name="Andrews J."/>
            <person name="Crease T.J."/>
            <person name="Tang H."/>
            <person name="Lucas S.M."/>
            <person name="Robertson H.M."/>
            <person name="Bork P."/>
            <person name="Koonin E.V."/>
            <person name="Zdobnov E.M."/>
            <person name="Grigoriev I.V."/>
            <person name="Lynch M."/>
            <person name="Boore J.L."/>
        </authorList>
    </citation>
    <scope>NUCLEOTIDE SEQUENCE [LARGE SCALE GENOMIC DNA]</scope>
</reference>
<organism evidence="2 3">
    <name type="scientific">Daphnia pulex</name>
    <name type="common">Water flea</name>
    <dbReference type="NCBI Taxonomy" id="6669"/>
    <lineage>
        <taxon>Eukaryota</taxon>
        <taxon>Metazoa</taxon>
        <taxon>Ecdysozoa</taxon>
        <taxon>Arthropoda</taxon>
        <taxon>Crustacea</taxon>
        <taxon>Branchiopoda</taxon>
        <taxon>Diplostraca</taxon>
        <taxon>Cladocera</taxon>
        <taxon>Anomopoda</taxon>
        <taxon>Daphniidae</taxon>
        <taxon>Daphnia</taxon>
    </lineage>
</organism>